<feature type="transmembrane region" description="Helical" evidence="6">
    <location>
        <begin position="33"/>
        <end position="51"/>
    </location>
</feature>
<feature type="transmembrane region" description="Helical" evidence="6">
    <location>
        <begin position="255"/>
        <end position="275"/>
    </location>
</feature>
<name>A0A1M5EIJ7_9THEO</name>
<evidence type="ECO:0000256" key="4">
    <source>
        <dbReference type="ARBA" id="ARBA00022989"/>
    </source>
</evidence>
<dbReference type="Proteomes" id="UP000184088">
    <property type="component" value="Unassembled WGS sequence"/>
</dbReference>
<protein>
    <submittedName>
        <fullName evidence="7">Sporulation integral membrane protein YtvI</fullName>
    </submittedName>
</protein>
<proteinExistence type="inferred from homology"/>
<feature type="transmembrane region" description="Helical" evidence="6">
    <location>
        <begin position="63"/>
        <end position="90"/>
    </location>
</feature>
<dbReference type="PANTHER" id="PTHR21716">
    <property type="entry name" value="TRANSMEMBRANE PROTEIN"/>
    <property type="match status" value="1"/>
</dbReference>
<dbReference type="AlphaFoldDB" id="A0A1M5EIJ7"/>
<evidence type="ECO:0000256" key="3">
    <source>
        <dbReference type="ARBA" id="ARBA00022692"/>
    </source>
</evidence>
<evidence type="ECO:0000313" key="8">
    <source>
        <dbReference type="Proteomes" id="UP000184088"/>
    </source>
</evidence>
<keyword evidence="3 6" id="KW-0812">Transmembrane</keyword>
<keyword evidence="5 6" id="KW-0472">Membrane</keyword>
<feature type="transmembrane region" description="Helical" evidence="6">
    <location>
        <begin position="220"/>
        <end position="243"/>
    </location>
</feature>
<feature type="transmembrane region" description="Helical" evidence="6">
    <location>
        <begin position="282"/>
        <end position="298"/>
    </location>
</feature>
<dbReference type="OrthoDB" id="9774361at2"/>
<dbReference type="InterPro" id="IPR014227">
    <property type="entry name" value="YtvI-like"/>
</dbReference>
<dbReference type="GO" id="GO:0055085">
    <property type="term" value="P:transmembrane transport"/>
    <property type="evidence" value="ECO:0007669"/>
    <property type="project" value="TreeGrafter"/>
</dbReference>
<comment type="similarity">
    <text evidence="2">Belongs to the autoinducer-2 exporter (AI-2E) (TC 2.A.86) family.</text>
</comment>
<organism evidence="7 8">
    <name type="scientific">Caldanaerobius fijiensis DSM 17918</name>
    <dbReference type="NCBI Taxonomy" id="1121256"/>
    <lineage>
        <taxon>Bacteria</taxon>
        <taxon>Bacillati</taxon>
        <taxon>Bacillota</taxon>
        <taxon>Clostridia</taxon>
        <taxon>Thermoanaerobacterales</taxon>
        <taxon>Thermoanaerobacteraceae</taxon>
        <taxon>Caldanaerobius</taxon>
    </lineage>
</organism>
<dbReference type="GO" id="GO:0016020">
    <property type="term" value="C:membrane"/>
    <property type="evidence" value="ECO:0007669"/>
    <property type="project" value="UniProtKB-SubCell"/>
</dbReference>
<dbReference type="InterPro" id="IPR002549">
    <property type="entry name" value="AI-2E-like"/>
</dbReference>
<dbReference type="Pfam" id="PF01594">
    <property type="entry name" value="AI-2E_transport"/>
    <property type="match status" value="1"/>
</dbReference>
<comment type="subcellular location">
    <subcellularLocation>
        <location evidence="1">Membrane</location>
        <topology evidence="1">Multi-pass membrane protein</topology>
    </subcellularLocation>
</comment>
<keyword evidence="8" id="KW-1185">Reference proteome</keyword>
<evidence type="ECO:0000256" key="2">
    <source>
        <dbReference type="ARBA" id="ARBA00009773"/>
    </source>
</evidence>
<feature type="transmembrane region" description="Helical" evidence="6">
    <location>
        <begin position="318"/>
        <end position="340"/>
    </location>
</feature>
<gene>
    <name evidence="7" type="ORF">SAMN02746089_02553</name>
</gene>
<evidence type="ECO:0000313" key="7">
    <source>
        <dbReference type="EMBL" id="SHF78882.1"/>
    </source>
</evidence>
<reference evidence="7 8" key="1">
    <citation type="submission" date="2016-11" db="EMBL/GenBank/DDBJ databases">
        <authorList>
            <person name="Jaros S."/>
            <person name="Januszkiewicz K."/>
            <person name="Wedrychowicz H."/>
        </authorList>
    </citation>
    <scope>NUCLEOTIDE SEQUENCE [LARGE SCALE GENOMIC DNA]</scope>
    <source>
        <strain evidence="7 8">DSM 17918</strain>
    </source>
</reference>
<evidence type="ECO:0000256" key="6">
    <source>
        <dbReference type="SAM" id="Phobius"/>
    </source>
</evidence>
<dbReference type="PANTHER" id="PTHR21716:SF68">
    <property type="entry name" value="TRANSPORT PROTEIN YTVI-RELATED"/>
    <property type="match status" value="1"/>
</dbReference>
<dbReference type="RefSeq" id="WP_073346166.1">
    <property type="nucleotide sequence ID" value="NZ_FQVH01000045.1"/>
</dbReference>
<dbReference type="EMBL" id="FQVH01000045">
    <property type="protein sequence ID" value="SHF78882.1"/>
    <property type="molecule type" value="Genomic_DNA"/>
</dbReference>
<evidence type="ECO:0000256" key="1">
    <source>
        <dbReference type="ARBA" id="ARBA00004141"/>
    </source>
</evidence>
<dbReference type="NCBIfam" id="TIGR02872">
    <property type="entry name" value="spore_ytvI"/>
    <property type="match status" value="1"/>
</dbReference>
<accession>A0A1M5EIJ7</accession>
<keyword evidence="4 6" id="KW-1133">Transmembrane helix</keyword>
<evidence type="ECO:0000256" key="5">
    <source>
        <dbReference type="ARBA" id="ARBA00023136"/>
    </source>
</evidence>
<sequence>MDKDRYAQLYHKYMFYIIIAFIVYLVIFKLLPALLPFIVAAILAIIIDPIIEFLEHKLKVPRGLAVAITMLSLFGLILLIIVIATTQIIAELQKLLRILPEYFYTANKDINTIMSQIEALYANLPKNITNLIQNNIDNIVNTLYGMTKTSINYLINLFSNIPHMFMISMITLIATFFMSKDKNIIVPFILKQIPKNWADNSRNIKTDLFKTLFGFLRAELTIMLLTFIECSIGLLIIGFDYAFLMGLVVSIVDALPILGSGSVLVPWALILIFVYHNIKTGIYLLILYAIIIILRQLMEPHIVGSSIGLHPLATLMSMYLGLQFMGFIGLFMGPALVIIVKAIQKSGLLPPFKT</sequence>